<gene>
    <name evidence="1" type="ORF">FGF80_13545</name>
</gene>
<dbReference type="RefSeq" id="WP_138654603.1">
    <property type="nucleotide sequence ID" value="NZ_CP040637.1"/>
</dbReference>
<dbReference type="AlphaFoldDB" id="A0A4P9TH38"/>
<proteinExistence type="predicted"/>
<evidence type="ECO:0000313" key="1">
    <source>
        <dbReference type="EMBL" id="QCW04196.1"/>
    </source>
</evidence>
<dbReference type="KEGG" id="npl:FGF80_13545"/>
<dbReference type="GeneID" id="96157041"/>
<sequence length="327" mass="37853">MGETGPKKNVQKILEEYIIPNSHLLTMERIHQGFFNEDREFTTWNAVRDEYKTKEWTADEVSEFAKVAKRIVESGSYQVPETYFHLNHPDEFTLSTIEEELERTPYDDSKEGEDREGFDYEYSENGVRGRYVYADVDTELSYSGNLNYIVQEGAIEFSMDPEKGLLILHSTKVTDVQKIKSIMSDKTNFDISVCGPLTSYPQEAKGKVLEFCSTFPNEVTEGEPSILQINELRFYNPRSEEEEQSIKNINFEGRDIVDLPEVESQREDGRIIIRAIADLNYDDHTYEMTVAGTGTMGYAKLDGVRNFERIEPLMTDLRERYLEHLAF</sequence>
<evidence type="ECO:0000313" key="2">
    <source>
        <dbReference type="Proteomes" id="UP000307562"/>
    </source>
</evidence>
<protein>
    <submittedName>
        <fullName evidence="1">Uncharacterized protein</fullName>
    </submittedName>
</protein>
<accession>A0A4P9TH38</accession>
<reference evidence="2" key="1">
    <citation type="submission" date="2019-05" db="EMBL/GenBank/DDBJ databases">
        <title>Complete Genome Sequence and Methylation Pattern of the Halophilic Archaeon Natrinema pallidum BOL6-1.</title>
        <authorList>
            <person name="DasSarma P."/>
            <person name="DasSarma B.P."/>
            <person name="DasSarma S.L."/>
            <person name="Martinez F.L."/>
            <person name="Guzman D."/>
            <person name="Roberts R.J."/>
            <person name="DasSarma S."/>
        </authorList>
    </citation>
    <scope>NUCLEOTIDE SEQUENCE [LARGE SCALE GENOMIC DNA]</scope>
    <source>
        <strain evidence="2">BOL6-1</strain>
    </source>
</reference>
<keyword evidence="2" id="KW-1185">Reference proteome</keyword>
<dbReference type="Proteomes" id="UP000307562">
    <property type="component" value="Chromosome"/>
</dbReference>
<organism evidence="1 2">
    <name type="scientific">Natrinema pallidum</name>
    <dbReference type="NCBI Taxonomy" id="69527"/>
    <lineage>
        <taxon>Archaea</taxon>
        <taxon>Methanobacteriati</taxon>
        <taxon>Methanobacteriota</taxon>
        <taxon>Stenosarchaea group</taxon>
        <taxon>Halobacteria</taxon>
        <taxon>Halobacteriales</taxon>
        <taxon>Natrialbaceae</taxon>
        <taxon>Natrinema</taxon>
    </lineage>
</organism>
<name>A0A4P9TH38_9EURY</name>
<dbReference type="EMBL" id="CP040637">
    <property type="protein sequence ID" value="QCW04196.1"/>
    <property type="molecule type" value="Genomic_DNA"/>
</dbReference>